<name>A0AAV1ED32_OLDCO</name>
<reference evidence="2" key="1">
    <citation type="submission" date="2023-03" db="EMBL/GenBank/DDBJ databases">
        <authorList>
            <person name="Julca I."/>
        </authorList>
    </citation>
    <scope>NUCLEOTIDE SEQUENCE</scope>
</reference>
<dbReference type="AlphaFoldDB" id="A0AAV1ED32"/>
<organism evidence="2 3">
    <name type="scientific">Oldenlandia corymbosa var. corymbosa</name>
    <dbReference type="NCBI Taxonomy" id="529605"/>
    <lineage>
        <taxon>Eukaryota</taxon>
        <taxon>Viridiplantae</taxon>
        <taxon>Streptophyta</taxon>
        <taxon>Embryophyta</taxon>
        <taxon>Tracheophyta</taxon>
        <taxon>Spermatophyta</taxon>
        <taxon>Magnoliopsida</taxon>
        <taxon>eudicotyledons</taxon>
        <taxon>Gunneridae</taxon>
        <taxon>Pentapetalae</taxon>
        <taxon>asterids</taxon>
        <taxon>lamiids</taxon>
        <taxon>Gentianales</taxon>
        <taxon>Rubiaceae</taxon>
        <taxon>Rubioideae</taxon>
        <taxon>Spermacoceae</taxon>
        <taxon>Hedyotis-Oldenlandia complex</taxon>
        <taxon>Oldenlandia</taxon>
    </lineage>
</organism>
<keyword evidence="3" id="KW-1185">Reference proteome</keyword>
<dbReference type="InterPro" id="IPR050942">
    <property type="entry name" value="F-box_BR-signaling"/>
</dbReference>
<accession>A0AAV1ED32</accession>
<protein>
    <submittedName>
        <fullName evidence="2">OLC1v1019009C1</fullName>
    </submittedName>
</protein>
<feature type="domain" description="KIB1-4 beta-propeller" evidence="1">
    <location>
        <begin position="1"/>
        <end position="184"/>
    </location>
</feature>
<dbReference type="PANTHER" id="PTHR44259">
    <property type="entry name" value="OS07G0183000 PROTEIN-RELATED"/>
    <property type="match status" value="1"/>
</dbReference>
<evidence type="ECO:0000313" key="3">
    <source>
        <dbReference type="Proteomes" id="UP001161247"/>
    </source>
</evidence>
<evidence type="ECO:0000313" key="2">
    <source>
        <dbReference type="EMBL" id="CAI9117599.1"/>
    </source>
</evidence>
<proteinExistence type="predicted"/>
<dbReference type="PANTHER" id="PTHR44259:SF43">
    <property type="entry name" value="DUF295 DOMAIN-CONTAINING PROTEIN"/>
    <property type="match status" value="1"/>
</dbReference>
<evidence type="ECO:0000259" key="1">
    <source>
        <dbReference type="Pfam" id="PF03478"/>
    </source>
</evidence>
<gene>
    <name evidence="2" type="ORF">OLC1_LOCUS23640</name>
</gene>
<dbReference type="InterPro" id="IPR005174">
    <property type="entry name" value="KIB1-4_b-propeller"/>
</dbReference>
<dbReference type="EMBL" id="OX459126">
    <property type="protein sequence ID" value="CAI9117599.1"/>
    <property type="molecule type" value="Genomic_DNA"/>
</dbReference>
<sequence>MVIHGGRSFLGFWKPGDANWTNIESYDGAFCDVSYHNEKFYAINTQGQVWVWDDKRPASQLRVAHFLFSVDEQLVSCRIPYLVERVDGLLLVTRRVNRGYGNYKTKNFKMCQLDIAKLSSKRITSLGGDAIFVGDSAAISVPATELERSGIMGNRIYFTDDSWEEFFDGGRTGRGGGEDMGIYNVEDRTIESFRGCDESLSILCPPVWIVPSF</sequence>
<dbReference type="Pfam" id="PF03478">
    <property type="entry name" value="Beta-prop_KIB1-4"/>
    <property type="match status" value="1"/>
</dbReference>
<dbReference type="Proteomes" id="UP001161247">
    <property type="component" value="Chromosome 9"/>
</dbReference>